<feature type="region of interest" description="Disordered" evidence="2">
    <location>
        <begin position="157"/>
        <end position="182"/>
    </location>
</feature>
<dbReference type="Proteomes" id="UP000054270">
    <property type="component" value="Unassembled WGS sequence"/>
</dbReference>
<name>A0A0D2LP65_HYPSF</name>
<sequence length="363" mass="41961">MSYKRKWEETEDSDDEPAYGKQILPVANLPEDFNEEPVDGLQYLFMVRRDARQLPSTVRAPNPYEKPEPEIVENVGGKSFDDIQLPSEEWRQLFELRFKNFRKNFAQCTTHIGPTIPPRKNLIPDKKDRESWWSFLSGRPESEWNLSKKVKLKARKQPAGMRGWADSQRVSTTVQNSWNNDEGEVEEELMIDPAETLPSPKGTPVPLDCLEAMSQPGSSTPITSYPMLEEEKFVPREPITQFLKLIDERSALHLLMYFTHWINHYLSSPGSEAYLPTDSHARWVFCLLSRIDDFISPDDMNLLRNLARACIALLKYIKKQETSLDSSLMSEPSCWILVSTVAEIWKQKDLWLDAEHALRICKA</sequence>
<feature type="region of interest" description="Disordered" evidence="2">
    <location>
        <begin position="1"/>
        <end position="22"/>
    </location>
</feature>
<dbReference type="PANTHER" id="PTHR12794">
    <property type="entry name" value="GEMIN2"/>
    <property type="match status" value="1"/>
</dbReference>
<evidence type="ECO:0000256" key="1">
    <source>
        <dbReference type="ARBA" id="ARBA00025758"/>
    </source>
</evidence>
<dbReference type="OMA" id="YFTHWIN"/>
<evidence type="ECO:0000313" key="3">
    <source>
        <dbReference type="EMBL" id="KJA29872.1"/>
    </source>
</evidence>
<protein>
    <recommendedName>
        <fullName evidence="5">Gem-associated protein 2</fullName>
    </recommendedName>
</protein>
<evidence type="ECO:0000313" key="4">
    <source>
        <dbReference type="Proteomes" id="UP000054270"/>
    </source>
</evidence>
<keyword evidence="4" id="KW-1185">Reference proteome</keyword>
<comment type="similarity">
    <text evidence="1">Belongs to the gemin-2 family.</text>
</comment>
<dbReference type="Gene3D" id="1.20.58.1070">
    <property type="match status" value="1"/>
</dbReference>
<evidence type="ECO:0008006" key="5">
    <source>
        <dbReference type="Google" id="ProtNLM"/>
    </source>
</evidence>
<evidence type="ECO:0000256" key="2">
    <source>
        <dbReference type="SAM" id="MobiDB-lite"/>
    </source>
</evidence>
<dbReference type="PANTHER" id="PTHR12794:SF0">
    <property type="entry name" value="GEM-ASSOCIATED PROTEIN 2"/>
    <property type="match status" value="1"/>
</dbReference>
<dbReference type="EMBL" id="KN817518">
    <property type="protein sequence ID" value="KJA29872.1"/>
    <property type="molecule type" value="Genomic_DNA"/>
</dbReference>
<gene>
    <name evidence="3" type="ORF">HYPSUDRAFT_126273</name>
</gene>
<proteinExistence type="inferred from homology"/>
<dbReference type="GO" id="GO:0000387">
    <property type="term" value="P:spliceosomal snRNP assembly"/>
    <property type="evidence" value="ECO:0007669"/>
    <property type="project" value="InterPro"/>
</dbReference>
<accession>A0A0D2LP65</accession>
<dbReference type="InterPro" id="IPR035426">
    <property type="entry name" value="Gemin2/Brr1"/>
</dbReference>
<dbReference type="GO" id="GO:0032797">
    <property type="term" value="C:SMN complex"/>
    <property type="evidence" value="ECO:0007669"/>
    <property type="project" value="TreeGrafter"/>
</dbReference>
<feature type="compositionally biased region" description="Polar residues" evidence="2">
    <location>
        <begin position="168"/>
        <end position="180"/>
    </location>
</feature>
<reference evidence="4" key="1">
    <citation type="submission" date="2014-04" db="EMBL/GenBank/DDBJ databases">
        <title>Evolutionary Origins and Diversification of the Mycorrhizal Mutualists.</title>
        <authorList>
            <consortium name="DOE Joint Genome Institute"/>
            <consortium name="Mycorrhizal Genomics Consortium"/>
            <person name="Kohler A."/>
            <person name="Kuo A."/>
            <person name="Nagy L.G."/>
            <person name="Floudas D."/>
            <person name="Copeland A."/>
            <person name="Barry K.W."/>
            <person name="Cichocki N."/>
            <person name="Veneault-Fourrey C."/>
            <person name="LaButti K."/>
            <person name="Lindquist E.A."/>
            <person name="Lipzen A."/>
            <person name="Lundell T."/>
            <person name="Morin E."/>
            <person name="Murat C."/>
            <person name="Riley R."/>
            <person name="Ohm R."/>
            <person name="Sun H."/>
            <person name="Tunlid A."/>
            <person name="Henrissat B."/>
            <person name="Grigoriev I.V."/>
            <person name="Hibbett D.S."/>
            <person name="Martin F."/>
        </authorList>
    </citation>
    <scope>NUCLEOTIDE SEQUENCE [LARGE SCALE GENOMIC DNA]</scope>
    <source>
        <strain evidence="4">FD-334 SS-4</strain>
    </source>
</reference>
<dbReference type="GO" id="GO:0005634">
    <property type="term" value="C:nucleus"/>
    <property type="evidence" value="ECO:0007669"/>
    <property type="project" value="TreeGrafter"/>
</dbReference>
<dbReference type="Pfam" id="PF04938">
    <property type="entry name" value="SIP1"/>
    <property type="match status" value="1"/>
</dbReference>
<dbReference type="AlphaFoldDB" id="A0A0D2LP65"/>
<organism evidence="3 4">
    <name type="scientific">Hypholoma sublateritium (strain FD-334 SS-4)</name>
    <dbReference type="NCBI Taxonomy" id="945553"/>
    <lineage>
        <taxon>Eukaryota</taxon>
        <taxon>Fungi</taxon>
        <taxon>Dikarya</taxon>
        <taxon>Basidiomycota</taxon>
        <taxon>Agaricomycotina</taxon>
        <taxon>Agaricomycetes</taxon>
        <taxon>Agaricomycetidae</taxon>
        <taxon>Agaricales</taxon>
        <taxon>Agaricineae</taxon>
        <taxon>Strophariaceae</taxon>
        <taxon>Hypholoma</taxon>
    </lineage>
</organism>
<dbReference type="OrthoDB" id="428895at2759"/>